<sequence length="457" mass="52173">MIFLALADGLRVGRCNMDALTNPSIFLLASLYSTSYSSPRIGRWIGLGAFICGLWMMDMLPFSNYFRSELTTRVTLRSFPDHMDTMVELERALDERRVVPCVEKDPFLHQLLTIDLPNVNLHKKLRSAFGNSKDREGLVQTTYIQCLKCALTKGRFCYSPSLPPWFRSPYKVEWIVLSPDSESIRTLSRYVSETPVRNFTCGLGEWKRNQKVKYATAVHVAPALFSRSCAEQEGRPLDGKYSELRNTVMRTACIDLRYRGGGGKRDCNSYETDIIFDAVKLYNLTVINTFYTAARPLGIDMFHGLIDVHRNLGAARPVSLREFHTPGLIMYWYESFYVKSEELVLLSFQDILDESKFCLTLVSVTLVSTMIFLSLADALRVGRCNMDALTNSSMFLLASFYYTSYSYPRIGRWTGLGAMICGLWMMGMLPFSNYFRSELTTRVTLRAFPDHMDTGRT</sequence>
<keyword evidence="2" id="KW-1185">Reference proteome</keyword>
<evidence type="ECO:0000313" key="1">
    <source>
        <dbReference type="EMBL" id="KAH6936159.1"/>
    </source>
</evidence>
<evidence type="ECO:0000313" key="2">
    <source>
        <dbReference type="Proteomes" id="UP000821845"/>
    </source>
</evidence>
<name>A0ACB7SU17_HYAAI</name>
<dbReference type="EMBL" id="CM023483">
    <property type="protein sequence ID" value="KAH6936159.1"/>
    <property type="molecule type" value="Genomic_DNA"/>
</dbReference>
<accession>A0ACB7SU17</accession>
<organism evidence="1 2">
    <name type="scientific">Hyalomma asiaticum</name>
    <name type="common">Tick</name>
    <dbReference type="NCBI Taxonomy" id="266040"/>
    <lineage>
        <taxon>Eukaryota</taxon>
        <taxon>Metazoa</taxon>
        <taxon>Ecdysozoa</taxon>
        <taxon>Arthropoda</taxon>
        <taxon>Chelicerata</taxon>
        <taxon>Arachnida</taxon>
        <taxon>Acari</taxon>
        <taxon>Parasitiformes</taxon>
        <taxon>Ixodida</taxon>
        <taxon>Ixodoidea</taxon>
        <taxon>Ixodidae</taxon>
        <taxon>Hyalomminae</taxon>
        <taxon>Hyalomma</taxon>
    </lineage>
</organism>
<protein>
    <submittedName>
        <fullName evidence="1">Uncharacterized protein</fullName>
    </submittedName>
</protein>
<reference evidence="1" key="1">
    <citation type="submission" date="2020-05" db="EMBL/GenBank/DDBJ databases">
        <title>Large-scale comparative analyses of tick genomes elucidate their genetic diversity and vector capacities.</title>
        <authorList>
            <person name="Jia N."/>
            <person name="Wang J."/>
            <person name="Shi W."/>
            <person name="Du L."/>
            <person name="Sun Y."/>
            <person name="Zhan W."/>
            <person name="Jiang J."/>
            <person name="Wang Q."/>
            <person name="Zhang B."/>
            <person name="Ji P."/>
            <person name="Sakyi L.B."/>
            <person name="Cui X."/>
            <person name="Yuan T."/>
            <person name="Jiang B."/>
            <person name="Yang W."/>
            <person name="Lam T.T.-Y."/>
            <person name="Chang Q."/>
            <person name="Ding S."/>
            <person name="Wang X."/>
            <person name="Zhu J."/>
            <person name="Ruan X."/>
            <person name="Zhao L."/>
            <person name="Wei J."/>
            <person name="Que T."/>
            <person name="Du C."/>
            <person name="Cheng J."/>
            <person name="Dai P."/>
            <person name="Han X."/>
            <person name="Huang E."/>
            <person name="Gao Y."/>
            <person name="Liu J."/>
            <person name="Shao H."/>
            <person name="Ye R."/>
            <person name="Li L."/>
            <person name="Wei W."/>
            <person name="Wang X."/>
            <person name="Wang C."/>
            <person name="Yang T."/>
            <person name="Huo Q."/>
            <person name="Li W."/>
            <person name="Guo W."/>
            <person name="Chen H."/>
            <person name="Zhou L."/>
            <person name="Ni X."/>
            <person name="Tian J."/>
            <person name="Zhou Y."/>
            <person name="Sheng Y."/>
            <person name="Liu T."/>
            <person name="Pan Y."/>
            <person name="Xia L."/>
            <person name="Li J."/>
            <person name="Zhao F."/>
            <person name="Cao W."/>
        </authorList>
    </citation>
    <scope>NUCLEOTIDE SEQUENCE</scope>
    <source>
        <strain evidence="1">Hyas-2018</strain>
    </source>
</reference>
<comment type="caution">
    <text evidence="1">The sequence shown here is derived from an EMBL/GenBank/DDBJ whole genome shotgun (WGS) entry which is preliminary data.</text>
</comment>
<gene>
    <name evidence="1" type="ORF">HPB50_014274</name>
</gene>
<dbReference type="Proteomes" id="UP000821845">
    <property type="component" value="Chromosome 3"/>
</dbReference>
<proteinExistence type="predicted"/>